<dbReference type="Proteomes" id="UP001174136">
    <property type="component" value="Unassembled WGS sequence"/>
</dbReference>
<dbReference type="Gene3D" id="3.90.1750.10">
    <property type="entry name" value="Hect, E3 ligase catalytic domains"/>
    <property type="match status" value="1"/>
</dbReference>
<sequence length="388" mass="43436">MTLNYAEEDADVAQSAEMSGAPTQAIQLLLPSDEGLPTLDEQQSIHEEAVQTAQDSGPNLPSDSSSQLSSSISASNPGNPETFQRASICRIKVVADLVAVFMDSSIMNMTLKMDFVNERAVDDAGVSREVYTAFWEQFLEQCEGETERVPRLRPDFSEAEWQVVGRIWVKGFVDHGVMPVKLSIALILACINGIDSVDTDILMSSFLNYLLPIERSAVEKALQGTMDESDQEDLLDLFTRMGSHFLPPENNMKSAIEIMAHKAILQEPKYIVDCFSTPMSLVKLKLPDKKSVLSLYEIKKPTGKRVMQLLETTMVVLSQRQQVTLNHLQRYVKNADQAKAEKILRFCTEGLLLIPVELHSMCHVHTVLTQNFEFDNILSSNYLEMDII</sequence>
<dbReference type="SUPFAM" id="SSF56204">
    <property type="entry name" value="Hect, E3 ligase catalytic domain"/>
    <property type="match status" value="1"/>
</dbReference>
<comment type="caution">
    <text evidence="2">The sequence shown here is derived from an EMBL/GenBank/DDBJ whole genome shotgun (WGS) entry which is preliminary data.</text>
</comment>
<feature type="compositionally biased region" description="Polar residues" evidence="1">
    <location>
        <begin position="51"/>
        <end position="61"/>
    </location>
</feature>
<feature type="compositionally biased region" description="Low complexity" evidence="1">
    <location>
        <begin position="62"/>
        <end position="75"/>
    </location>
</feature>
<protein>
    <submittedName>
        <fullName evidence="2">Uncharacterized protein</fullName>
    </submittedName>
</protein>
<organism evidence="2 3">
    <name type="scientific">Merluccius polli</name>
    <name type="common">Benguela hake</name>
    <name type="synonym">Merluccius cadenati</name>
    <dbReference type="NCBI Taxonomy" id="89951"/>
    <lineage>
        <taxon>Eukaryota</taxon>
        <taxon>Metazoa</taxon>
        <taxon>Chordata</taxon>
        <taxon>Craniata</taxon>
        <taxon>Vertebrata</taxon>
        <taxon>Euteleostomi</taxon>
        <taxon>Actinopterygii</taxon>
        <taxon>Neopterygii</taxon>
        <taxon>Teleostei</taxon>
        <taxon>Neoteleostei</taxon>
        <taxon>Acanthomorphata</taxon>
        <taxon>Zeiogadaria</taxon>
        <taxon>Gadariae</taxon>
        <taxon>Gadiformes</taxon>
        <taxon>Gadoidei</taxon>
        <taxon>Merlucciidae</taxon>
        <taxon>Merluccius</taxon>
    </lineage>
</organism>
<evidence type="ECO:0000313" key="3">
    <source>
        <dbReference type="Proteomes" id="UP001174136"/>
    </source>
</evidence>
<evidence type="ECO:0000313" key="2">
    <source>
        <dbReference type="EMBL" id="KAK0137747.1"/>
    </source>
</evidence>
<feature type="region of interest" description="Disordered" evidence="1">
    <location>
        <begin position="30"/>
        <end position="80"/>
    </location>
</feature>
<dbReference type="InterPro" id="IPR035983">
    <property type="entry name" value="Hect_E3_ubiquitin_ligase"/>
</dbReference>
<keyword evidence="3" id="KW-1185">Reference proteome</keyword>
<name>A0AA47MCV6_MERPO</name>
<evidence type="ECO:0000256" key="1">
    <source>
        <dbReference type="SAM" id="MobiDB-lite"/>
    </source>
</evidence>
<dbReference type="GO" id="GO:0004842">
    <property type="term" value="F:ubiquitin-protein transferase activity"/>
    <property type="evidence" value="ECO:0007669"/>
    <property type="project" value="InterPro"/>
</dbReference>
<reference evidence="2" key="1">
    <citation type="journal article" date="2023" name="Front. Mar. Sci.">
        <title>A new Merluccius polli reference genome to investigate the effects of global change in West African waters.</title>
        <authorList>
            <person name="Mateo J.L."/>
            <person name="Blanco-Fernandez C."/>
            <person name="Garcia-Vazquez E."/>
            <person name="Machado-Schiaffino G."/>
        </authorList>
    </citation>
    <scope>NUCLEOTIDE SEQUENCE</scope>
    <source>
        <strain evidence="2">C29</strain>
        <tissue evidence="2">Fin</tissue>
    </source>
</reference>
<dbReference type="AlphaFoldDB" id="A0AA47MCV6"/>
<gene>
    <name evidence="2" type="ORF">N1851_026051</name>
</gene>
<proteinExistence type="predicted"/>
<dbReference type="EMBL" id="JAOPHQ010004852">
    <property type="protein sequence ID" value="KAK0137747.1"/>
    <property type="molecule type" value="Genomic_DNA"/>
</dbReference>
<accession>A0AA47MCV6</accession>